<sequence>MPHPMRVAPADHAALSPRQAHISLKMGPFGTAEAPNLMRTMLNYPEFARAIGRMSTRVTLTGDLTPRLYQLACLRTVWLCDCEYLWATHRDEALVLGVTEDEIQRIALGGAGLEGLDRLAVEAIDQMHTTHYLSDEAWTGFDHLGPNAAMDLMTTYSFYVTLSAFANTTGVQLDEGLTGYSGELQAVQASGEIGGWSGVAPSPYPKRVMEADYTALSPAQIEQTRRMGRRGLPTTSKLQKAMINYPEFLKAISPFGIRSIDKTSLPPRYWQLACMRTVWLCDSEYLWSQHRKAILQLGVTDEDLHGVAEGPDSTRLQGFDRVVVKAVDELYFSDRLSDETWGQFDQFGPEGMTDLILVYGLYILQSCVARNFGTTLEANTLGFLPELEPLRVNQQR</sequence>
<reference evidence="2" key="1">
    <citation type="submission" date="2020-09" db="EMBL/GenBank/DDBJ databases">
        <title>Brevundimonas sp. LVF2 isolated from a puddle in Goettingen, Germany.</title>
        <authorList>
            <person name="Friedrich I."/>
            <person name="Klassen A."/>
            <person name="Hannes N."/>
            <person name="Schneider D."/>
            <person name="Hertel R."/>
            <person name="Daniel R."/>
        </authorList>
    </citation>
    <scope>NUCLEOTIDE SEQUENCE</scope>
    <source>
        <strain evidence="2">LVF2</strain>
    </source>
</reference>
<feature type="domain" description="Carboxymuconolactone decarboxylase-like" evidence="1">
    <location>
        <begin position="45"/>
        <end position="119"/>
    </location>
</feature>
<keyword evidence="3" id="KW-1185">Reference proteome</keyword>
<dbReference type="SUPFAM" id="SSF69118">
    <property type="entry name" value="AhpD-like"/>
    <property type="match status" value="2"/>
</dbReference>
<dbReference type="AlphaFoldDB" id="A0A975C179"/>
<gene>
    <name evidence="2" type="ORF">IFJ75_03170</name>
</gene>
<dbReference type="Proteomes" id="UP000663918">
    <property type="component" value="Chromosome"/>
</dbReference>
<evidence type="ECO:0000259" key="1">
    <source>
        <dbReference type="Pfam" id="PF02627"/>
    </source>
</evidence>
<dbReference type="InterPro" id="IPR029032">
    <property type="entry name" value="AhpD-like"/>
</dbReference>
<dbReference type="PANTHER" id="PTHR34846:SF11">
    <property type="entry name" value="4-CARBOXYMUCONOLACTONE DECARBOXYLASE FAMILY PROTEIN (AFU_ORTHOLOGUE AFUA_6G11590)"/>
    <property type="match status" value="1"/>
</dbReference>
<dbReference type="Gene3D" id="1.20.1290.10">
    <property type="entry name" value="AhpD-like"/>
    <property type="match status" value="2"/>
</dbReference>
<dbReference type="PANTHER" id="PTHR34846">
    <property type="entry name" value="4-CARBOXYMUCONOLACTONE DECARBOXYLASE FAMILY PROTEIN (AFU_ORTHOLOGUE AFUA_6G11590)"/>
    <property type="match status" value="1"/>
</dbReference>
<proteinExistence type="predicted"/>
<dbReference type="RefSeq" id="WP_207871188.1">
    <property type="nucleotide sequence ID" value="NZ_CP062222.1"/>
</dbReference>
<dbReference type="Pfam" id="PF02627">
    <property type="entry name" value="CMD"/>
    <property type="match status" value="1"/>
</dbReference>
<evidence type="ECO:0000313" key="3">
    <source>
        <dbReference type="Proteomes" id="UP000663918"/>
    </source>
</evidence>
<dbReference type="KEGG" id="bgoe:IFJ75_03170"/>
<dbReference type="EMBL" id="CP062222">
    <property type="protein sequence ID" value="QTC91936.1"/>
    <property type="molecule type" value="Genomic_DNA"/>
</dbReference>
<evidence type="ECO:0000313" key="2">
    <source>
        <dbReference type="EMBL" id="QTC91936.1"/>
    </source>
</evidence>
<dbReference type="InterPro" id="IPR003779">
    <property type="entry name" value="CMD-like"/>
</dbReference>
<dbReference type="GO" id="GO:0051920">
    <property type="term" value="F:peroxiredoxin activity"/>
    <property type="evidence" value="ECO:0007669"/>
    <property type="project" value="InterPro"/>
</dbReference>
<organism evidence="2 3">
    <name type="scientific">Brevundimonas goettingensis</name>
    <dbReference type="NCBI Taxonomy" id="2774190"/>
    <lineage>
        <taxon>Bacteria</taxon>
        <taxon>Pseudomonadati</taxon>
        <taxon>Pseudomonadota</taxon>
        <taxon>Alphaproteobacteria</taxon>
        <taxon>Caulobacterales</taxon>
        <taxon>Caulobacteraceae</taxon>
        <taxon>Brevundimonas</taxon>
    </lineage>
</organism>
<protein>
    <submittedName>
        <fullName evidence="2">Carboxymuconolactone decarboxylase family protein</fullName>
    </submittedName>
</protein>
<name>A0A975C179_9CAUL</name>
<accession>A0A975C179</accession>